<name>A0A8B6HU61_MYTGA</name>
<evidence type="ECO:0000259" key="1">
    <source>
        <dbReference type="Pfam" id="PF00147"/>
    </source>
</evidence>
<feature type="domain" description="Fibrinogen C-terminal" evidence="1">
    <location>
        <begin position="1"/>
        <end position="55"/>
    </location>
</feature>
<dbReference type="InterPro" id="IPR036056">
    <property type="entry name" value="Fibrinogen-like_C"/>
</dbReference>
<evidence type="ECO:0000313" key="3">
    <source>
        <dbReference type="Proteomes" id="UP000596742"/>
    </source>
</evidence>
<dbReference type="Proteomes" id="UP000596742">
    <property type="component" value="Unassembled WGS sequence"/>
</dbReference>
<protein>
    <recommendedName>
        <fullName evidence="1">Fibrinogen C-terminal domain-containing protein</fullName>
    </recommendedName>
</protein>
<keyword evidence="3" id="KW-1185">Reference proteome</keyword>
<dbReference type="Pfam" id="PF00147">
    <property type="entry name" value="Fibrinogen_C"/>
    <property type="match status" value="1"/>
</dbReference>
<dbReference type="SUPFAM" id="SSF56496">
    <property type="entry name" value="Fibrinogen C-terminal domain-like"/>
    <property type="match status" value="1"/>
</dbReference>
<dbReference type="InterPro" id="IPR014716">
    <property type="entry name" value="Fibrinogen_a/b/g_C_1"/>
</dbReference>
<sequence>NDNTHAITRQRFFKVRLDFEGRTTYAIYTVFAIYNKGTNYTLSIEEYSGTAGSNIFVQT</sequence>
<dbReference type="Gene3D" id="3.90.215.10">
    <property type="entry name" value="Gamma Fibrinogen, chain A, domain 1"/>
    <property type="match status" value="1"/>
</dbReference>
<organism evidence="2 3">
    <name type="scientific">Mytilus galloprovincialis</name>
    <name type="common">Mediterranean mussel</name>
    <dbReference type="NCBI Taxonomy" id="29158"/>
    <lineage>
        <taxon>Eukaryota</taxon>
        <taxon>Metazoa</taxon>
        <taxon>Spiralia</taxon>
        <taxon>Lophotrochozoa</taxon>
        <taxon>Mollusca</taxon>
        <taxon>Bivalvia</taxon>
        <taxon>Autobranchia</taxon>
        <taxon>Pteriomorphia</taxon>
        <taxon>Mytilida</taxon>
        <taxon>Mytiloidea</taxon>
        <taxon>Mytilidae</taxon>
        <taxon>Mytilinae</taxon>
        <taxon>Mytilus</taxon>
    </lineage>
</organism>
<dbReference type="AlphaFoldDB" id="A0A8B6HU61"/>
<dbReference type="InterPro" id="IPR002181">
    <property type="entry name" value="Fibrinogen_a/b/g_C_dom"/>
</dbReference>
<dbReference type="EMBL" id="UYJE01010545">
    <property type="protein sequence ID" value="VDI84174.1"/>
    <property type="molecule type" value="Genomic_DNA"/>
</dbReference>
<evidence type="ECO:0000313" key="2">
    <source>
        <dbReference type="EMBL" id="VDI84174.1"/>
    </source>
</evidence>
<dbReference type="OrthoDB" id="7972392at2759"/>
<feature type="non-terminal residue" evidence="2">
    <location>
        <position position="59"/>
    </location>
</feature>
<feature type="non-terminal residue" evidence="2">
    <location>
        <position position="1"/>
    </location>
</feature>
<reference evidence="2" key="1">
    <citation type="submission" date="2018-11" db="EMBL/GenBank/DDBJ databases">
        <authorList>
            <person name="Alioto T."/>
            <person name="Alioto T."/>
        </authorList>
    </citation>
    <scope>NUCLEOTIDE SEQUENCE</scope>
</reference>
<accession>A0A8B6HU61</accession>
<comment type="caution">
    <text evidence="2">The sequence shown here is derived from an EMBL/GenBank/DDBJ whole genome shotgun (WGS) entry which is preliminary data.</text>
</comment>
<gene>
    <name evidence="2" type="ORF">MGAL_10B061409</name>
</gene>
<proteinExistence type="predicted"/>